<keyword evidence="1" id="KW-0812">Transmembrane</keyword>
<keyword evidence="1" id="KW-1133">Transmembrane helix</keyword>
<dbReference type="VEuPathDB" id="FungiDB:I7I53_11155"/>
<reference evidence="2" key="1">
    <citation type="submission" date="2021-01" db="EMBL/GenBank/DDBJ databases">
        <title>Chromosome-level genome assembly of a human fungal pathogen reveals clustering of transcriptionally co-regulated genes.</title>
        <authorList>
            <person name="Voorhies M."/>
            <person name="Cohen S."/>
            <person name="Shea T.P."/>
            <person name="Petrus S."/>
            <person name="Munoz J.F."/>
            <person name="Poplawski S."/>
            <person name="Goldman W.E."/>
            <person name="Michael T."/>
            <person name="Cuomo C.A."/>
            <person name="Sil A."/>
            <person name="Beyhan S."/>
        </authorList>
    </citation>
    <scope>NUCLEOTIDE SEQUENCE</scope>
    <source>
        <strain evidence="2">H88</strain>
    </source>
</reference>
<name>A0A8A1LA02_AJEC8</name>
<evidence type="ECO:0000313" key="2">
    <source>
        <dbReference type="EMBL" id="QSS50460.1"/>
    </source>
</evidence>
<evidence type="ECO:0000313" key="3">
    <source>
        <dbReference type="Proteomes" id="UP000663419"/>
    </source>
</evidence>
<organism evidence="2 3">
    <name type="scientific">Ajellomyces capsulatus (strain H88)</name>
    <name type="common">Darling's disease fungus</name>
    <name type="synonym">Histoplasma capsulatum</name>
    <dbReference type="NCBI Taxonomy" id="544711"/>
    <lineage>
        <taxon>Eukaryota</taxon>
        <taxon>Fungi</taxon>
        <taxon>Dikarya</taxon>
        <taxon>Ascomycota</taxon>
        <taxon>Pezizomycotina</taxon>
        <taxon>Eurotiomycetes</taxon>
        <taxon>Eurotiomycetidae</taxon>
        <taxon>Onygenales</taxon>
        <taxon>Ajellomycetaceae</taxon>
        <taxon>Histoplasma</taxon>
    </lineage>
</organism>
<accession>A0A8A1LA02</accession>
<dbReference type="Proteomes" id="UP000663419">
    <property type="component" value="Chromosome 1"/>
</dbReference>
<feature type="transmembrane region" description="Helical" evidence="1">
    <location>
        <begin position="12"/>
        <end position="29"/>
    </location>
</feature>
<evidence type="ECO:0000256" key="1">
    <source>
        <dbReference type="SAM" id="Phobius"/>
    </source>
</evidence>
<keyword evidence="1" id="KW-0472">Membrane</keyword>
<proteinExistence type="predicted"/>
<protein>
    <submittedName>
        <fullName evidence="2">Uncharacterized protein</fullName>
    </submittedName>
</protein>
<sequence>MTSFYPAQGSYILFIACSFCSFMLIFLYTHGYQSYSVMDTYICDITAEWGRKVLHLLPSIQKYHLPYKAPALSHLSNRTQPTKKQECGHGFV</sequence>
<dbReference type="AlphaFoldDB" id="A0A8A1LA02"/>
<gene>
    <name evidence="2" type="ORF">I7I53_11155</name>
</gene>
<dbReference type="EMBL" id="CP069102">
    <property type="protein sequence ID" value="QSS50460.1"/>
    <property type="molecule type" value="Genomic_DNA"/>
</dbReference>